<organism evidence="6 7">
    <name type="scientific">Clunio marinus</name>
    <dbReference type="NCBI Taxonomy" id="568069"/>
    <lineage>
        <taxon>Eukaryota</taxon>
        <taxon>Metazoa</taxon>
        <taxon>Ecdysozoa</taxon>
        <taxon>Arthropoda</taxon>
        <taxon>Hexapoda</taxon>
        <taxon>Insecta</taxon>
        <taxon>Pterygota</taxon>
        <taxon>Neoptera</taxon>
        <taxon>Endopterygota</taxon>
        <taxon>Diptera</taxon>
        <taxon>Nematocera</taxon>
        <taxon>Chironomoidea</taxon>
        <taxon>Chironomidae</taxon>
        <taxon>Clunio</taxon>
    </lineage>
</organism>
<sequence length="860" mass="98340">MLKHTLPLGSYLLKPVQRILKYHLLLDSLKKHCDLPEVKEAHEMMKDVARNIDQVKKKLEQKNRVKELSGILDGWLGPDLTVLGELRQEGLLMENNKPRIIFLFETMLIITKPKEDKRLQFKTYIPCKTLMLVEHLPGDPTSFHVLPFSDPRSQIKLTAKNRDQKRLWAQHIKQAMLEHFDIPNRAKELVFKLGDEEERPSDKHTWKWPHTSSTPEYLERRHQYRRSEVRYRSKKAKKNAANKSSSLERGRIKERRESFISYSREDLCEKDNSKKCDHKDNCECEKIKKELSETLKSSRSKSETRNPEKDSLEVPRRNSEDVPPLSPLEIKMYTSKTLPKRIEKIKQKRAKRETARFYTDLSDEIADTDDTILKIIEATDGHDKQSDNVFVESESHENDNAMNFSKKKDSEIIRSILEKSEFKKVSKSGVLRRKSLEQIERSPLSNRKLSEALAAIQLESSQGQSKSAEVQPIEPLYEELLRNVHVPYKFAPPIVKRSLSMSSSSSTKETVDLSPTHAASSTTINDDDGSDCDYVTLTYSNEGLETIDGDYVGKHSPKMLNDNISSSDFNISYNKQSSIHQLSSSDELKAEQSLNDSINDLQKHESLMSRSRSFLHKFITMKPHDDDLTSQKSVAASISSQKSFDFPLGFISKNVPKVYRQGSEDLGNRIAHVDYADPKTLFPSPVNTFINKNSLHQRDSVVSSSTDSVYDKHQKLMQQDSEPFSDSFYEDTAESVLENDFRDSAIYSDDSNGIKLESTLSEEHIYATVNKPAEKLVPPPKIAKKPSILLKPSLVNRFPPTVHSPPPPVPAKPSNLKTPEIRNAIFNVRKVNKNAEHLGDKSLSPTSSKSWVNQQVQKFQ</sequence>
<dbReference type="PANTHER" id="PTHR45924">
    <property type="entry name" value="FI17866P1"/>
    <property type="match status" value="1"/>
</dbReference>
<feature type="domain" description="PH" evidence="4">
    <location>
        <begin position="79"/>
        <end position="177"/>
    </location>
</feature>
<dbReference type="InterPro" id="IPR035899">
    <property type="entry name" value="DBL_dom_sf"/>
</dbReference>
<dbReference type="OrthoDB" id="1594986at2759"/>
<keyword evidence="2" id="KW-0175">Coiled coil</keyword>
<dbReference type="Proteomes" id="UP000183832">
    <property type="component" value="Unassembled WGS sequence"/>
</dbReference>
<dbReference type="Gene3D" id="2.30.29.30">
    <property type="entry name" value="Pleckstrin-homology domain (PH domain)/Phosphotyrosine-binding domain (PTB)"/>
    <property type="match status" value="1"/>
</dbReference>
<dbReference type="InterPro" id="IPR000219">
    <property type="entry name" value="DH_dom"/>
</dbReference>
<feature type="compositionally biased region" description="Pro residues" evidence="3">
    <location>
        <begin position="802"/>
        <end position="811"/>
    </location>
</feature>
<dbReference type="SUPFAM" id="SSF50729">
    <property type="entry name" value="PH domain-like"/>
    <property type="match status" value="1"/>
</dbReference>
<keyword evidence="7" id="KW-1185">Reference proteome</keyword>
<dbReference type="Pfam" id="PF00621">
    <property type="entry name" value="RhoGEF"/>
    <property type="match status" value="1"/>
</dbReference>
<evidence type="ECO:0000313" key="6">
    <source>
        <dbReference type="EMBL" id="CRL06889.1"/>
    </source>
</evidence>
<feature type="domain" description="DH" evidence="5">
    <location>
        <begin position="1"/>
        <end position="55"/>
    </location>
</feature>
<dbReference type="EMBL" id="CVRI01000067">
    <property type="protein sequence ID" value="CRL06889.1"/>
    <property type="molecule type" value="Genomic_DNA"/>
</dbReference>
<dbReference type="PANTHER" id="PTHR45924:SF2">
    <property type="entry name" value="FI17866P1"/>
    <property type="match status" value="1"/>
</dbReference>
<feature type="region of interest" description="Disordered" evidence="3">
    <location>
        <begin position="293"/>
        <end position="326"/>
    </location>
</feature>
<keyword evidence="1" id="KW-0597">Phosphoprotein</keyword>
<dbReference type="InterPro" id="IPR011993">
    <property type="entry name" value="PH-like_dom_sf"/>
</dbReference>
<evidence type="ECO:0000256" key="2">
    <source>
        <dbReference type="SAM" id="Coils"/>
    </source>
</evidence>
<dbReference type="Gene3D" id="1.20.900.10">
    <property type="entry name" value="Dbl homology (DH) domain"/>
    <property type="match status" value="1"/>
</dbReference>
<evidence type="ECO:0000313" key="7">
    <source>
        <dbReference type="Proteomes" id="UP000183832"/>
    </source>
</evidence>
<accession>A0A1J1J7L4</accession>
<gene>
    <name evidence="6" type="ORF">CLUMA_CG019434</name>
</gene>
<dbReference type="SMART" id="SM00233">
    <property type="entry name" value="PH"/>
    <property type="match status" value="1"/>
</dbReference>
<feature type="coiled-coil region" evidence="2">
    <location>
        <begin position="38"/>
        <end position="65"/>
    </location>
</feature>
<evidence type="ECO:0000256" key="1">
    <source>
        <dbReference type="ARBA" id="ARBA00022553"/>
    </source>
</evidence>
<feature type="region of interest" description="Disordered" evidence="3">
    <location>
        <begin position="502"/>
        <end position="527"/>
    </location>
</feature>
<dbReference type="AlphaFoldDB" id="A0A1J1J7L4"/>
<feature type="compositionally biased region" description="Polar residues" evidence="3">
    <location>
        <begin position="843"/>
        <end position="860"/>
    </location>
</feature>
<dbReference type="PROSITE" id="PS50003">
    <property type="entry name" value="PH_DOMAIN"/>
    <property type="match status" value="1"/>
</dbReference>
<dbReference type="GO" id="GO:0031267">
    <property type="term" value="F:small GTPase binding"/>
    <property type="evidence" value="ECO:0007669"/>
    <property type="project" value="TreeGrafter"/>
</dbReference>
<dbReference type="InterPro" id="IPR055251">
    <property type="entry name" value="SOS1_NGEF_PH"/>
</dbReference>
<dbReference type="SUPFAM" id="SSF48065">
    <property type="entry name" value="DBL homology domain (DH-domain)"/>
    <property type="match status" value="1"/>
</dbReference>
<dbReference type="PROSITE" id="PS50010">
    <property type="entry name" value="DH_2"/>
    <property type="match status" value="1"/>
</dbReference>
<reference evidence="6 7" key="1">
    <citation type="submission" date="2015-04" db="EMBL/GenBank/DDBJ databases">
        <authorList>
            <person name="Syromyatnikov M.Y."/>
            <person name="Popov V.N."/>
        </authorList>
    </citation>
    <scope>NUCLEOTIDE SEQUENCE [LARGE SCALE GENOMIC DNA]</scope>
</reference>
<dbReference type="Pfam" id="PF22697">
    <property type="entry name" value="SOS1_NGEF_PH"/>
    <property type="match status" value="1"/>
</dbReference>
<feature type="region of interest" description="Disordered" evidence="3">
    <location>
        <begin position="836"/>
        <end position="860"/>
    </location>
</feature>
<protein>
    <submittedName>
        <fullName evidence="6">CLUMA_CG019434, isoform A</fullName>
    </submittedName>
</protein>
<evidence type="ECO:0000256" key="3">
    <source>
        <dbReference type="SAM" id="MobiDB-lite"/>
    </source>
</evidence>
<name>A0A1J1J7L4_9DIPT</name>
<dbReference type="InterPro" id="IPR043324">
    <property type="entry name" value="PH_PLEKHG1_G2_G3"/>
</dbReference>
<evidence type="ECO:0000259" key="4">
    <source>
        <dbReference type="PROSITE" id="PS50003"/>
    </source>
</evidence>
<proteinExistence type="predicted"/>
<dbReference type="CDD" id="cd13243">
    <property type="entry name" value="PH_PLEKHG1_G2_G3"/>
    <property type="match status" value="1"/>
</dbReference>
<feature type="compositionally biased region" description="Basic and acidic residues" evidence="3">
    <location>
        <begin position="300"/>
        <end position="320"/>
    </location>
</feature>
<feature type="region of interest" description="Disordered" evidence="3">
    <location>
        <begin position="228"/>
        <end position="252"/>
    </location>
</feature>
<evidence type="ECO:0000259" key="5">
    <source>
        <dbReference type="PROSITE" id="PS50010"/>
    </source>
</evidence>
<dbReference type="GO" id="GO:0005085">
    <property type="term" value="F:guanyl-nucleotide exchange factor activity"/>
    <property type="evidence" value="ECO:0007669"/>
    <property type="project" value="InterPro"/>
</dbReference>
<dbReference type="STRING" id="568069.A0A1J1J7L4"/>
<feature type="region of interest" description="Disordered" evidence="3">
    <location>
        <begin position="799"/>
        <end position="818"/>
    </location>
</feature>
<dbReference type="InterPro" id="IPR001849">
    <property type="entry name" value="PH_domain"/>
</dbReference>